<dbReference type="RefSeq" id="XP_065329901.1">
    <property type="nucleotide sequence ID" value="XM_065473829.1"/>
</dbReference>
<evidence type="ECO:0000313" key="3">
    <source>
        <dbReference type="Proteomes" id="UP001334084"/>
    </source>
</evidence>
<dbReference type="EMBL" id="CP142731">
    <property type="protein sequence ID" value="WUR03756.1"/>
    <property type="molecule type" value="Genomic_DNA"/>
</dbReference>
<accession>A0AAX4JDC0</accession>
<organism evidence="2 3">
    <name type="scientific">Vairimorpha necatrix</name>
    <dbReference type="NCBI Taxonomy" id="6039"/>
    <lineage>
        <taxon>Eukaryota</taxon>
        <taxon>Fungi</taxon>
        <taxon>Fungi incertae sedis</taxon>
        <taxon>Microsporidia</taxon>
        <taxon>Nosematidae</taxon>
        <taxon>Vairimorpha</taxon>
    </lineage>
</organism>
<dbReference type="GeneID" id="90541574"/>
<keyword evidence="1" id="KW-1133">Transmembrane helix</keyword>
<protein>
    <submittedName>
        <fullName evidence="2">Membrane protein</fullName>
    </submittedName>
</protein>
<proteinExistence type="predicted"/>
<keyword evidence="1" id="KW-0812">Transmembrane</keyword>
<dbReference type="KEGG" id="vnx:VNE69_06077"/>
<reference evidence="2" key="1">
    <citation type="journal article" date="2024" name="BMC Genomics">
        <title>Functional annotation of a divergent genome using sequence and structure-based similarity.</title>
        <authorList>
            <person name="Svedberg D."/>
            <person name="Winiger R.R."/>
            <person name="Berg A."/>
            <person name="Sharma H."/>
            <person name="Tellgren-Roth C."/>
            <person name="Debrunner-Vossbrinck B.A."/>
            <person name="Vossbrinck C.R."/>
            <person name="Barandun J."/>
        </authorList>
    </citation>
    <scope>NUCLEOTIDE SEQUENCE</scope>
    <source>
        <strain evidence="2">Illinois isolate</strain>
    </source>
</reference>
<keyword evidence="1" id="KW-0472">Membrane</keyword>
<dbReference type="Proteomes" id="UP001334084">
    <property type="component" value="Chromosome 6"/>
</dbReference>
<evidence type="ECO:0000256" key="1">
    <source>
        <dbReference type="SAM" id="Phobius"/>
    </source>
</evidence>
<keyword evidence="3" id="KW-1185">Reference proteome</keyword>
<name>A0AAX4JDC0_9MICR</name>
<feature type="transmembrane region" description="Helical" evidence="1">
    <location>
        <begin position="12"/>
        <end position="31"/>
    </location>
</feature>
<evidence type="ECO:0000313" key="2">
    <source>
        <dbReference type="EMBL" id="WUR03756.1"/>
    </source>
</evidence>
<gene>
    <name evidence="2" type="ORF">VNE69_06077</name>
</gene>
<dbReference type="AlphaFoldDB" id="A0AAX4JDC0"/>
<sequence length="220" mass="25800">MKIGSVTKELILDACLICFVAICLYLIFKFIKFCCKKNRIKIYPDRITELNITSRINKIKKLNPDIDKEILRLLYISFYSILKNYKTFESGVVVFKNQRNSINQNALEYRLLDLKLTKSETPLKKNQEKSTGNDWLKKLLLFSVENVDGNVLFNLSERDKFIILNNRLLIEACIFDSQIQYEENLINKLLGKSIQTTEEELKFISPAELMFSKYVQTFIL</sequence>